<dbReference type="GO" id="GO:0009279">
    <property type="term" value="C:cell outer membrane"/>
    <property type="evidence" value="ECO:0007669"/>
    <property type="project" value="UniProtKB-SubCell"/>
</dbReference>
<evidence type="ECO:0000256" key="1">
    <source>
        <dbReference type="ARBA" id="ARBA00004571"/>
    </source>
</evidence>
<dbReference type="EMBL" id="VWEQ01000232">
    <property type="protein sequence ID" value="KAA4739128.1"/>
    <property type="molecule type" value="Genomic_DNA"/>
</dbReference>
<evidence type="ECO:0000256" key="4">
    <source>
        <dbReference type="ARBA" id="ARBA00022692"/>
    </source>
</evidence>
<name>A0A6L3GL05_BACFG</name>
<keyword evidence="8" id="KW-0675">Receptor</keyword>
<dbReference type="InterPro" id="IPR039426">
    <property type="entry name" value="TonB-dep_rcpt-like"/>
</dbReference>
<dbReference type="SUPFAM" id="SSF56935">
    <property type="entry name" value="Porins"/>
    <property type="match status" value="1"/>
</dbReference>
<evidence type="ECO:0000313" key="9">
    <source>
        <dbReference type="Proteomes" id="UP000479773"/>
    </source>
</evidence>
<evidence type="ECO:0000256" key="2">
    <source>
        <dbReference type="ARBA" id="ARBA00022448"/>
    </source>
</evidence>
<keyword evidence="5 7" id="KW-0472">Membrane</keyword>
<sequence>RKDGYSKLAKDNRWGVFPGISAGWVFGKEKFMESLQQVVSFAKLRASYGLNGNVNKDWVGNYTVQGSYGSNKYNGNTGYLLGSLPIPYLQWERSQTFEVGMDLSFLENRINTNMTYYNRRTEDKYATIPLPSSSGVSGITSNNGKLQNQGLELEFGFKVLEKRDWKWNINLNAAYNINKILELPYNGLERNRQNAMEVYTGRKLDDGSYEKMWVGGYQEGQRPGDIYAYKAEGLYRSESEIPGNLIDKSTGNNSSNNKILYGPEAWAKLTDQEKSKGLPIQPGDVKWKDVNNDGVIDVYDQVKVGNTTPKWTGGFNTTISWKDLTLSARFDYALGFTVIDWKTPWIMGNMQGTYNTISDTKNTWSPENPNAKYPTYTWADQLGKRNYARSSSMFTFNGNYLALRELSLAYRLPSQLIKKAGMNDVSFSITGQNLGYLTEAEHMHSPESSSNNGGYPLPRTIIFGVNVSF</sequence>
<organism evidence="8 9">
    <name type="scientific">Bacteroides fragilis</name>
    <dbReference type="NCBI Taxonomy" id="817"/>
    <lineage>
        <taxon>Bacteria</taxon>
        <taxon>Pseudomonadati</taxon>
        <taxon>Bacteroidota</taxon>
        <taxon>Bacteroidia</taxon>
        <taxon>Bacteroidales</taxon>
        <taxon>Bacteroidaceae</taxon>
        <taxon>Bacteroides</taxon>
    </lineage>
</organism>
<keyword evidence="3 7" id="KW-1134">Transmembrane beta strand</keyword>
<feature type="non-terminal residue" evidence="8">
    <location>
        <position position="1"/>
    </location>
</feature>
<gene>
    <name evidence="8" type="ORF">F3B44_26465</name>
</gene>
<reference evidence="8 9" key="1">
    <citation type="journal article" date="2019" name="Nat. Med.">
        <title>A library of human gut bacterial isolates paired with longitudinal multiomics data enables mechanistic microbiome research.</title>
        <authorList>
            <person name="Poyet M."/>
            <person name="Groussin M."/>
            <person name="Gibbons S.M."/>
            <person name="Avila-Pacheco J."/>
            <person name="Jiang X."/>
            <person name="Kearney S.M."/>
            <person name="Perrotta A.R."/>
            <person name="Berdy B."/>
            <person name="Zhao S."/>
            <person name="Lieberman T.D."/>
            <person name="Swanson P.K."/>
            <person name="Smith M."/>
            <person name="Roesemann S."/>
            <person name="Alexander J.E."/>
            <person name="Rich S.A."/>
            <person name="Livny J."/>
            <person name="Vlamakis H."/>
            <person name="Clish C."/>
            <person name="Bullock K."/>
            <person name="Deik A."/>
            <person name="Scott J."/>
            <person name="Pierce K.A."/>
            <person name="Xavier R.J."/>
            <person name="Alm E.J."/>
        </authorList>
    </citation>
    <scope>NUCLEOTIDE SEQUENCE [LARGE SCALE GENOMIC DNA]</scope>
    <source>
        <strain evidence="8 9">BIOML-A106</strain>
    </source>
</reference>
<evidence type="ECO:0000313" key="8">
    <source>
        <dbReference type="EMBL" id="KAA4739128.1"/>
    </source>
</evidence>
<protein>
    <submittedName>
        <fullName evidence="8">TonB-dependent receptor</fullName>
    </submittedName>
</protein>
<keyword evidence="2 7" id="KW-0813">Transport</keyword>
<comment type="caution">
    <text evidence="8">The sequence shown here is derived from an EMBL/GenBank/DDBJ whole genome shotgun (WGS) entry which is preliminary data.</text>
</comment>
<proteinExistence type="inferred from homology"/>
<keyword evidence="6 7" id="KW-0998">Cell outer membrane</keyword>
<dbReference type="Proteomes" id="UP000479773">
    <property type="component" value="Unassembled WGS sequence"/>
</dbReference>
<keyword evidence="4 7" id="KW-0812">Transmembrane</keyword>
<accession>A0A6L3GL05</accession>
<dbReference type="AlphaFoldDB" id="A0A6L3GL05"/>
<dbReference type="InterPro" id="IPR036942">
    <property type="entry name" value="Beta-barrel_TonB_sf"/>
</dbReference>
<comment type="similarity">
    <text evidence="7">Belongs to the TonB-dependent receptor family.</text>
</comment>
<evidence type="ECO:0000256" key="6">
    <source>
        <dbReference type="ARBA" id="ARBA00023237"/>
    </source>
</evidence>
<comment type="subcellular location">
    <subcellularLocation>
        <location evidence="1 7">Cell outer membrane</location>
        <topology evidence="1 7">Multi-pass membrane protein</topology>
    </subcellularLocation>
</comment>
<dbReference type="Gene3D" id="2.40.170.20">
    <property type="entry name" value="TonB-dependent receptor, beta-barrel domain"/>
    <property type="match status" value="1"/>
</dbReference>
<evidence type="ECO:0000256" key="3">
    <source>
        <dbReference type="ARBA" id="ARBA00022452"/>
    </source>
</evidence>
<evidence type="ECO:0000256" key="7">
    <source>
        <dbReference type="PROSITE-ProRule" id="PRU01360"/>
    </source>
</evidence>
<dbReference type="PROSITE" id="PS52016">
    <property type="entry name" value="TONB_DEPENDENT_REC_3"/>
    <property type="match status" value="1"/>
</dbReference>
<evidence type="ECO:0000256" key="5">
    <source>
        <dbReference type="ARBA" id="ARBA00023136"/>
    </source>
</evidence>